<keyword evidence="2" id="KW-1185">Reference proteome</keyword>
<dbReference type="Proteomes" id="UP000192738">
    <property type="component" value="Unassembled WGS sequence"/>
</dbReference>
<dbReference type="AlphaFoldDB" id="A0A1W2DPX7"/>
<dbReference type="RefSeq" id="WP_084577233.1">
    <property type="nucleotide sequence ID" value="NZ_CP155572.1"/>
</dbReference>
<accession>A0A1W2DPX7</accession>
<evidence type="ECO:0000313" key="1">
    <source>
        <dbReference type="EMBL" id="SMC99517.1"/>
    </source>
</evidence>
<evidence type="ECO:0000313" key="2">
    <source>
        <dbReference type="Proteomes" id="UP000192738"/>
    </source>
</evidence>
<reference evidence="1 2" key="1">
    <citation type="submission" date="2017-04" db="EMBL/GenBank/DDBJ databases">
        <authorList>
            <person name="Afonso C.L."/>
            <person name="Miller P.J."/>
            <person name="Scott M.A."/>
            <person name="Spackman E."/>
            <person name="Goraichik I."/>
            <person name="Dimitrov K.M."/>
            <person name="Suarez D.L."/>
            <person name="Swayne D.E."/>
        </authorList>
    </citation>
    <scope>NUCLEOTIDE SEQUENCE [LARGE SCALE GENOMIC DNA]</scope>
    <source>
        <strain evidence="1 2">DSM 5090</strain>
    </source>
</reference>
<sequence length="72" mass="8335">MVIELQTMNDAINQICLLKTTMAKRGYTEEEVASFTHNIIGHKSIDELNIHECDDLICYLDIYLSFDKKLRA</sequence>
<proteinExistence type="predicted"/>
<protein>
    <submittedName>
        <fullName evidence="1">Uncharacterized protein</fullName>
    </submittedName>
</protein>
<dbReference type="EMBL" id="FWXI01000017">
    <property type="protein sequence ID" value="SMC99517.1"/>
    <property type="molecule type" value="Genomic_DNA"/>
</dbReference>
<name>A0A1W2DPX7_9FIRM</name>
<gene>
    <name evidence="1" type="ORF">SAMN04488500_11768</name>
</gene>
<organism evidence="1 2">
    <name type="scientific">Sporomusa malonica</name>
    <dbReference type="NCBI Taxonomy" id="112901"/>
    <lineage>
        <taxon>Bacteria</taxon>
        <taxon>Bacillati</taxon>
        <taxon>Bacillota</taxon>
        <taxon>Negativicutes</taxon>
        <taxon>Selenomonadales</taxon>
        <taxon>Sporomusaceae</taxon>
        <taxon>Sporomusa</taxon>
    </lineage>
</organism>